<dbReference type="Proteomes" id="UP000007726">
    <property type="component" value="Chromosome"/>
</dbReference>
<name>B8FNY3_DESHD</name>
<dbReference type="GO" id="GO:0004519">
    <property type="term" value="F:endonuclease activity"/>
    <property type="evidence" value="ECO:0007669"/>
    <property type="project" value="InterPro"/>
</dbReference>
<dbReference type="KEGG" id="dhd:Dhaf_1455"/>
<evidence type="ECO:0000313" key="4">
    <source>
        <dbReference type="Proteomes" id="UP000007726"/>
    </source>
</evidence>
<evidence type="ECO:0000313" key="3">
    <source>
        <dbReference type="EMBL" id="ACL19508.1"/>
    </source>
</evidence>
<gene>
    <name evidence="3" type="ordered locus">Dhaf_1455</name>
</gene>
<dbReference type="InterPro" id="IPR046462">
    <property type="entry name" value="TerL_nuclease"/>
</dbReference>
<feature type="domain" description="Terminase large subunit-like ATPase" evidence="1">
    <location>
        <begin position="80"/>
        <end position="252"/>
    </location>
</feature>
<protein>
    <submittedName>
        <fullName evidence="3">Terminase</fullName>
    </submittedName>
</protein>
<dbReference type="Gene3D" id="3.40.50.300">
    <property type="entry name" value="P-loop containing nucleotide triphosphate hydrolases"/>
    <property type="match status" value="1"/>
</dbReference>
<feature type="domain" description="Terminase large subunit-like endonuclease" evidence="2">
    <location>
        <begin position="260"/>
        <end position="548"/>
    </location>
</feature>
<dbReference type="Pfam" id="PF03354">
    <property type="entry name" value="TerL_ATPase"/>
    <property type="match status" value="1"/>
</dbReference>
<dbReference type="PANTHER" id="PTHR41287:SF1">
    <property type="entry name" value="PROTEIN YMFN"/>
    <property type="match status" value="1"/>
</dbReference>
<dbReference type="InterPro" id="IPR005021">
    <property type="entry name" value="Terminase_largesu-like"/>
</dbReference>
<proteinExistence type="predicted"/>
<organism evidence="3 4">
    <name type="scientific">Desulfitobacterium hafniense (strain DSM 10664 / DCB-2)</name>
    <dbReference type="NCBI Taxonomy" id="272564"/>
    <lineage>
        <taxon>Bacteria</taxon>
        <taxon>Bacillati</taxon>
        <taxon>Bacillota</taxon>
        <taxon>Clostridia</taxon>
        <taxon>Eubacteriales</taxon>
        <taxon>Desulfitobacteriaceae</taxon>
        <taxon>Desulfitobacterium</taxon>
    </lineage>
</organism>
<dbReference type="InterPro" id="IPR046461">
    <property type="entry name" value="TerL_ATPase"/>
</dbReference>
<dbReference type="EMBL" id="CP001336">
    <property type="protein sequence ID" value="ACL19508.1"/>
    <property type="molecule type" value="Genomic_DNA"/>
</dbReference>
<dbReference type="Pfam" id="PF20441">
    <property type="entry name" value="TerL_nuclease"/>
    <property type="match status" value="1"/>
</dbReference>
<evidence type="ECO:0000259" key="1">
    <source>
        <dbReference type="Pfam" id="PF03354"/>
    </source>
</evidence>
<dbReference type="HOGENOM" id="CLU_026632_6_2_9"/>
<dbReference type="AlphaFoldDB" id="B8FNY3"/>
<dbReference type="PANTHER" id="PTHR41287">
    <property type="match status" value="1"/>
</dbReference>
<reference evidence="3 4" key="1">
    <citation type="journal article" date="2012" name="BMC Microbiol.">
        <title>Genome sequence of Desulfitobacterium hafniense DCB-2, a Gram-positive anaerobe capable of dehalogenation and metal reduction.</title>
        <authorList>
            <person name="Kim S.H."/>
            <person name="Harzman C."/>
            <person name="Davis J.K."/>
            <person name="Hutcheson R."/>
            <person name="Broderick J.B."/>
            <person name="Marsh T.L."/>
            <person name="Tiedje J.M."/>
        </authorList>
    </citation>
    <scope>NUCLEOTIDE SEQUENCE [LARGE SCALE GENOMIC DNA]</scope>
    <source>
        <strain evidence="4">DSM 10664 / DCB-2</strain>
    </source>
</reference>
<dbReference type="InterPro" id="IPR027417">
    <property type="entry name" value="P-loop_NTPase"/>
</dbReference>
<sequence>MTMLQELIKYSDDIITGKINACKKHKSACKRFLLDIEREGTDAFPYVWNEEKALKIVKWFSYLRHSKGILAKQPIILTTWQKFILCNIYGWYHKDTGYRRFKKAFIEVARKNAKSQIMAGVALYEISAFGVNASEAYCLGTKMKQSKIVFNEAKLMLKSSPLQKKFKITRDEIRHVKSDSFIRPLSKEDGKTGDGENPQFACIDEYHQHPTDEMYSVMATGMKARPEPLLMIITTAGKDLTYPAYTQEYQYCSNVLNGSIENNTYFVMICELDKEDEEDLSNEENWKKANPIVMYNPIGIQSMRDDYKIACDISEKMTDFMTKNLNIWVQKTNTGYMDMEKWKLCEVDQLPFDLSGRDVYVGVDLSAKIDLSSVAFLFPIDDEEEERKYVLLSHSFIPRGRLQERIRVDKQPYDLWQRQKFLTVTDSEIVNQKDIIKYIVDTCEENNWNINMICVDPNNASLFMQEMSDKGYIVVDVWQSAKSLNDATTGFREQVYLKNVVYLKNPLLTFAMANTRIRKNNGLIKIDKDAQKQRIDPIDATLCAYKLAMFHKSSVDLSDLITEEYLSKLGWG</sequence>
<evidence type="ECO:0000259" key="2">
    <source>
        <dbReference type="Pfam" id="PF20441"/>
    </source>
</evidence>
<accession>B8FNY3</accession>